<dbReference type="RefSeq" id="WP_066891365.1">
    <property type="nucleotide sequence ID" value="NZ_LZDN01000001.1"/>
</dbReference>
<dbReference type="Pfam" id="PF02652">
    <property type="entry name" value="Lactate_perm"/>
    <property type="match status" value="1"/>
</dbReference>
<accession>A0A1B8PMU0</accession>
<comment type="function">
    <text evidence="8">Uptake of L-lactate across the membrane. Can also transport D-lactate and glycolate.</text>
</comment>
<feature type="transmembrane region" description="Helical" evidence="8">
    <location>
        <begin position="398"/>
        <end position="421"/>
    </location>
</feature>
<dbReference type="EMBL" id="LZDN01000001">
    <property type="protein sequence ID" value="OBX52477.1"/>
    <property type="molecule type" value="Genomic_DNA"/>
</dbReference>
<keyword evidence="8" id="KW-0997">Cell inner membrane</keyword>
<evidence type="ECO:0000256" key="6">
    <source>
        <dbReference type="ARBA" id="ARBA00022989"/>
    </source>
</evidence>
<reference evidence="9 10" key="1">
    <citation type="submission" date="2016-06" db="EMBL/GenBank/DDBJ databases">
        <title>Draft genome of Moraxella nonliquefaciens CCUG 60284.</title>
        <authorList>
            <person name="Salva-Serra F."/>
            <person name="Engstrom-Jakobsson H."/>
            <person name="Thorell K."/>
            <person name="Gonzales-Siles L."/>
            <person name="Karlsson R."/>
            <person name="Boulund F."/>
            <person name="Engstrand L."/>
            <person name="Kristiansson E."/>
            <person name="Moore E."/>
        </authorList>
    </citation>
    <scope>NUCLEOTIDE SEQUENCE [LARGE SCALE GENOMIC DNA]</scope>
    <source>
        <strain evidence="9 10">CCUG 60284</strain>
    </source>
</reference>
<comment type="similarity">
    <text evidence="2 8">Belongs to the lactate permease family.</text>
</comment>
<dbReference type="GO" id="GO:0005886">
    <property type="term" value="C:plasma membrane"/>
    <property type="evidence" value="ECO:0007669"/>
    <property type="project" value="UniProtKB-SubCell"/>
</dbReference>
<dbReference type="PANTHER" id="PTHR30003">
    <property type="entry name" value="L-LACTATE PERMEASE"/>
    <property type="match status" value="1"/>
</dbReference>
<evidence type="ECO:0000256" key="8">
    <source>
        <dbReference type="RuleBase" id="RU365092"/>
    </source>
</evidence>
<comment type="caution">
    <text evidence="9">The sequence shown here is derived from an EMBL/GenBank/DDBJ whole genome shotgun (WGS) entry which is preliminary data.</text>
</comment>
<evidence type="ECO:0000256" key="2">
    <source>
        <dbReference type="ARBA" id="ARBA00010100"/>
    </source>
</evidence>
<organism evidence="9 10">
    <name type="scientific">Moraxella nonliquefaciens</name>
    <dbReference type="NCBI Taxonomy" id="478"/>
    <lineage>
        <taxon>Bacteria</taxon>
        <taxon>Pseudomonadati</taxon>
        <taxon>Pseudomonadota</taxon>
        <taxon>Gammaproteobacteria</taxon>
        <taxon>Moraxellales</taxon>
        <taxon>Moraxellaceae</taxon>
        <taxon>Moraxella</taxon>
    </lineage>
</organism>
<feature type="transmembrane region" description="Helical" evidence="8">
    <location>
        <begin position="189"/>
        <end position="217"/>
    </location>
</feature>
<dbReference type="InterPro" id="IPR003804">
    <property type="entry name" value="Lactate_perm"/>
</dbReference>
<evidence type="ECO:0000256" key="5">
    <source>
        <dbReference type="ARBA" id="ARBA00022692"/>
    </source>
</evidence>
<comment type="subcellular location">
    <subcellularLocation>
        <location evidence="8">Cell inner membrane</location>
        <topology evidence="8">Multi-pass membrane protein</topology>
    </subcellularLocation>
    <subcellularLocation>
        <location evidence="1">Cell membrane</location>
        <topology evidence="1">Multi-pass membrane protein</topology>
    </subcellularLocation>
</comment>
<feature type="transmembrane region" description="Helical" evidence="8">
    <location>
        <begin position="125"/>
        <end position="145"/>
    </location>
</feature>
<evidence type="ECO:0000256" key="1">
    <source>
        <dbReference type="ARBA" id="ARBA00004651"/>
    </source>
</evidence>
<feature type="transmembrane region" description="Helical" evidence="8">
    <location>
        <begin position="99"/>
        <end position="119"/>
    </location>
</feature>
<dbReference type="GO" id="GO:0015129">
    <property type="term" value="F:lactate transmembrane transporter activity"/>
    <property type="evidence" value="ECO:0007669"/>
    <property type="project" value="UniProtKB-UniRule"/>
</dbReference>
<protein>
    <recommendedName>
        <fullName evidence="8">L-lactate permease</fullName>
    </recommendedName>
</protein>
<evidence type="ECO:0000313" key="10">
    <source>
        <dbReference type="Proteomes" id="UP000092671"/>
    </source>
</evidence>
<keyword evidence="7 8" id="KW-0472">Membrane</keyword>
<feature type="transmembrane region" description="Helical" evidence="8">
    <location>
        <begin position="538"/>
        <end position="556"/>
    </location>
</feature>
<keyword evidence="3 8" id="KW-0813">Transport</keyword>
<feature type="transmembrane region" description="Helical" evidence="8">
    <location>
        <begin position="261"/>
        <end position="281"/>
    </location>
</feature>
<feature type="transmembrane region" description="Helical" evidence="8">
    <location>
        <begin position="6"/>
        <end position="23"/>
    </location>
</feature>
<gene>
    <name evidence="9" type="ORF">A9Z60_02140</name>
</gene>
<sequence length="586" mass="62388">MLIFLALLPILIVFILLVVMRLPAKIAMPVAYFATALLSLFVWQTSGSQVAAATIHGVLTAVNVLFIVFTAVLLLNTLKESGAIVAIRQGFMGISPDRRVQMIIVAWLFGSLIEGSTGWGTPSAVGAPLLLALGFPAMACVMAILIIQSAPVSYGAVGTPILIGVNSGLENKDDVSTAIGQQGIAFGDYIVQIGANVAFVHSVVGFLIPLILCCFLTKFFGAKRSFRQGFEAAPFAIFAGLCFVIPYYLTAKFVGPELPSLVGAVVGLGIVVPAAKMGFLTPKNTFDFESRDTWEEDWKGTLATTNVDVNEKAKFSIVKAFSPYLLVICILIATRTIKPLKDWLSSNAVITFSNILETNITNKTQLLYSPATVLLLVSIICIFLFGMKGDTIKKSWSASGKTMIAAAPALLFSIPMVQVFINSGAPADAVKPIISMPNVLAAGAADMFAGAWPLFAPWIGALGAFIAGSNTVSNMMFSHFQWSTATQINLDVMDAAKVVSLQAVGGAAGNMISVHNVVAACAVVGLVNREGLVIRKTLIAMSYYVVQGGLVGMAFIFNPIWWIAAALWATTFFVIMTVISKKSERV</sequence>
<feature type="transmembrane region" description="Helical" evidence="8">
    <location>
        <begin position="58"/>
        <end position="78"/>
    </location>
</feature>
<proteinExistence type="inferred from homology"/>
<feature type="transmembrane region" description="Helical" evidence="8">
    <location>
        <begin position="366"/>
        <end position="386"/>
    </location>
</feature>
<keyword evidence="6 8" id="KW-1133">Transmembrane helix</keyword>
<keyword evidence="5 8" id="KW-0812">Transmembrane</keyword>
<dbReference type="AlphaFoldDB" id="A0A1B8PMU0"/>
<keyword evidence="4" id="KW-1003">Cell membrane</keyword>
<feature type="transmembrane region" description="Helical" evidence="8">
    <location>
        <begin position="229"/>
        <end position="249"/>
    </location>
</feature>
<name>A0A1B8PMU0_MORNO</name>
<dbReference type="OrthoDB" id="9761056at2"/>
<dbReference type="Proteomes" id="UP000092671">
    <property type="component" value="Unassembled WGS sequence"/>
</dbReference>
<evidence type="ECO:0000313" key="9">
    <source>
        <dbReference type="EMBL" id="OBX52477.1"/>
    </source>
</evidence>
<evidence type="ECO:0000256" key="4">
    <source>
        <dbReference type="ARBA" id="ARBA00022475"/>
    </source>
</evidence>
<feature type="transmembrane region" description="Helical" evidence="8">
    <location>
        <begin position="441"/>
        <end position="467"/>
    </location>
</feature>
<dbReference type="NCBIfam" id="TIGR00795">
    <property type="entry name" value="lctP"/>
    <property type="match status" value="1"/>
</dbReference>
<evidence type="ECO:0000256" key="7">
    <source>
        <dbReference type="ARBA" id="ARBA00023136"/>
    </source>
</evidence>
<evidence type="ECO:0000256" key="3">
    <source>
        <dbReference type="ARBA" id="ARBA00022448"/>
    </source>
</evidence>
<feature type="transmembrane region" description="Helical" evidence="8">
    <location>
        <begin position="30"/>
        <end position="46"/>
    </location>
</feature>
<dbReference type="PANTHER" id="PTHR30003:SF0">
    <property type="entry name" value="GLYCOLATE PERMEASE GLCA-RELATED"/>
    <property type="match status" value="1"/>
</dbReference>
<feature type="transmembrane region" description="Helical" evidence="8">
    <location>
        <begin position="320"/>
        <end position="337"/>
    </location>
</feature>
<feature type="transmembrane region" description="Helical" evidence="8">
    <location>
        <begin position="562"/>
        <end position="580"/>
    </location>
</feature>
<dbReference type="GO" id="GO:0015295">
    <property type="term" value="F:solute:proton symporter activity"/>
    <property type="evidence" value="ECO:0007669"/>
    <property type="project" value="TreeGrafter"/>
</dbReference>